<feature type="region of interest" description="Disordered" evidence="1">
    <location>
        <begin position="1"/>
        <end position="66"/>
    </location>
</feature>
<dbReference type="KEGG" id="zma:103635638"/>
<feature type="domain" description="DUF659" evidence="2">
    <location>
        <begin position="305"/>
        <end position="361"/>
    </location>
</feature>
<reference evidence="4" key="3">
    <citation type="submission" date="2019-07" db="EMBL/GenBank/DDBJ databases">
        <authorList>
            <person name="Seetharam A."/>
            <person name="Woodhouse M."/>
            <person name="Cannon E."/>
        </authorList>
    </citation>
    <scope>NUCLEOTIDE SEQUENCE [LARGE SCALE GENOMIC DNA]</scope>
    <source>
        <strain evidence="4">cv. B73</strain>
    </source>
</reference>
<evidence type="ECO:0000313" key="4">
    <source>
        <dbReference type="EnsemblPlants" id="Zm00001eb349030_P001"/>
    </source>
</evidence>
<evidence type="ECO:0000256" key="1">
    <source>
        <dbReference type="SAM" id="MobiDB-lite"/>
    </source>
</evidence>
<dbReference type="OrthoDB" id="682192at2759"/>
<feature type="compositionally biased region" description="Acidic residues" evidence="1">
    <location>
        <begin position="365"/>
        <end position="397"/>
    </location>
</feature>
<feature type="region of interest" description="Disordered" evidence="1">
    <location>
        <begin position="365"/>
        <end position="412"/>
    </location>
</feature>
<dbReference type="Pfam" id="PF04937">
    <property type="entry name" value="DUF659"/>
    <property type="match status" value="1"/>
</dbReference>
<reference evidence="3" key="1">
    <citation type="journal article" date="2009" name="PLoS Genet.">
        <title>Sequencing, mapping, and analysis of 27,455 maize full-length cDNAs.</title>
        <authorList>
            <person name="Soderlund C."/>
            <person name="Descour A."/>
            <person name="Kudrna D."/>
            <person name="Bomhoff M."/>
            <person name="Boyd L."/>
            <person name="Currie J."/>
            <person name="Angelova A."/>
            <person name="Collura K."/>
            <person name="Wissotski M."/>
            <person name="Ashley E."/>
            <person name="Morrow D."/>
            <person name="Fernandes J."/>
            <person name="Walbot V."/>
            <person name="Yu Y."/>
        </authorList>
    </citation>
    <scope>NUCLEOTIDE SEQUENCE</scope>
    <source>
        <strain evidence="3">B73</strain>
    </source>
</reference>
<dbReference type="RefSeq" id="XP_008656269.1">
    <property type="nucleotide sequence ID" value="XM_008658047.4"/>
</dbReference>
<keyword evidence="5" id="KW-1185">Reference proteome</keyword>
<evidence type="ECO:0000259" key="2">
    <source>
        <dbReference type="Pfam" id="PF04937"/>
    </source>
</evidence>
<reference evidence="4" key="4">
    <citation type="submission" date="2021-05" db="UniProtKB">
        <authorList>
            <consortium name="EnsemblPlants"/>
        </authorList>
    </citation>
    <scope>IDENTIFICATION</scope>
    <source>
        <strain evidence="4">cv. B73</strain>
    </source>
</reference>
<feature type="region of interest" description="Disordered" evidence="1">
    <location>
        <begin position="173"/>
        <end position="201"/>
    </location>
</feature>
<dbReference type="Gramene" id="Zm00001eb349030_T001">
    <property type="protein sequence ID" value="Zm00001eb349030_P001"/>
    <property type="gene ID" value="Zm00001eb349030"/>
</dbReference>
<name>B4FIS6_MAIZE</name>
<proteinExistence type="evidence at transcript level"/>
<dbReference type="InterPro" id="IPR007021">
    <property type="entry name" value="DUF659"/>
</dbReference>
<evidence type="ECO:0000313" key="5">
    <source>
        <dbReference type="Proteomes" id="UP000007305"/>
    </source>
</evidence>
<dbReference type="AlphaFoldDB" id="B4FIS6"/>
<organism evidence="3">
    <name type="scientific">Zea mays</name>
    <name type="common">Maize</name>
    <dbReference type="NCBI Taxonomy" id="4577"/>
    <lineage>
        <taxon>Eukaryota</taxon>
        <taxon>Viridiplantae</taxon>
        <taxon>Streptophyta</taxon>
        <taxon>Embryophyta</taxon>
        <taxon>Tracheophyta</taxon>
        <taxon>Spermatophyta</taxon>
        <taxon>Magnoliopsida</taxon>
        <taxon>Liliopsida</taxon>
        <taxon>Poales</taxon>
        <taxon>Poaceae</taxon>
        <taxon>PACMAD clade</taxon>
        <taxon>Panicoideae</taxon>
        <taxon>Andropogonodae</taxon>
        <taxon>Andropogoneae</taxon>
        <taxon>Tripsacinae</taxon>
        <taxon>Zea</taxon>
    </lineage>
</organism>
<gene>
    <name evidence="4" type="primary">LOC103635638</name>
</gene>
<dbReference type="PANTHER" id="PTHR46951:SF2">
    <property type="entry name" value="BED-TYPE DOMAIN-CONTAINING PROTEIN"/>
    <property type="match status" value="1"/>
</dbReference>
<evidence type="ECO:0000313" key="3">
    <source>
        <dbReference type="EMBL" id="ACF82019.1"/>
    </source>
</evidence>
<dbReference type="GeneID" id="103635638"/>
<dbReference type="PANTHER" id="PTHR46951">
    <property type="entry name" value="BED-TYPE DOMAIN-CONTAINING PROTEIN"/>
    <property type="match status" value="1"/>
</dbReference>
<dbReference type="EnsemblPlants" id="Zm00001eb349030_T001">
    <property type="protein sequence ID" value="Zm00001eb349030_P001"/>
    <property type="gene ID" value="Zm00001eb349030"/>
</dbReference>
<accession>B4FIS6</accession>
<dbReference type="ExpressionAtlas" id="B4FIS6">
    <property type="expression patterns" value="baseline and differential"/>
</dbReference>
<protein>
    <recommendedName>
        <fullName evidence="2">DUF659 domain-containing protein</fullName>
    </recommendedName>
</protein>
<dbReference type="Proteomes" id="UP000007305">
    <property type="component" value="Chromosome 8"/>
</dbReference>
<reference evidence="5" key="2">
    <citation type="journal article" date="2009" name="Science">
        <title>The B73 maize genome: complexity, diversity, and dynamics.</title>
        <authorList>
            <person name="Schnable P.S."/>
            <person name="Ware D."/>
            <person name="Fulton R.S."/>
            <person name="Stein J.C."/>
            <person name="Wei F."/>
            <person name="Pasternak S."/>
            <person name="Liang C."/>
            <person name="Zhang J."/>
            <person name="Fulton L."/>
            <person name="Graves T.A."/>
            <person name="Minx P."/>
            <person name="Reily A.D."/>
            <person name="Courtney L."/>
            <person name="Kruchowski S.S."/>
            <person name="Tomlinson C."/>
            <person name="Strong C."/>
            <person name="Delehaunty K."/>
            <person name="Fronick C."/>
            <person name="Courtney B."/>
            <person name="Rock S.M."/>
            <person name="Belter E."/>
            <person name="Du F."/>
            <person name="Kim K."/>
            <person name="Abbott R.M."/>
            <person name="Cotton M."/>
            <person name="Levy A."/>
            <person name="Marchetto P."/>
            <person name="Ochoa K."/>
            <person name="Jackson S.M."/>
            <person name="Gillam B."/>
            <person name="Chen W."/>
            <person name="Yan L."/>
            <person name="Higginbotham J."/>
            <person name="Cardenas M."/>
            <person name="Waligorski J."/>
            <person name="Applebaum E."/>
            <person name="Phelps L."/>
            <person name="Falcone J."/>
            <person name="Kanchi K."/>
            <person name="Thane T."/>
            <person name="Scimone A."/>
            <person name="Thane N."/>
            <person name="Henke J."/>
            <person name="Wang T."/>
            <person name="Ruppert J."/>
            <person name="Shah N."/>
            <person name="Rotter K."/>
            <person name="Hodges J."/>
            <person name="Ingenthron E."/>
            <person name="Cordes M."/>
            <person name="Kohlberg S."/>
            <person name="Sgro J."/>
            <person name="Delgado B."/>
            <person name="Mead K."/>
            <person name="Chinwalla A."/>
            <person name="Leonard S."/>
            <person name="Crouse K."/>
            <person name="Collura K."/>
            <person name="Kudrna D."/>
            <person name="Currie J."/>
            <person name="He R."/>
            <person name="Angelova A."/>
            <person name="Rajasekar S."/>
            <person name="Mueller T."/>
            <person name="Lomeli R."/>
            <person name="Scara G."/>
            <person name="Ko A."/>
            <person name="Delaney K."/>
            <person name="Wissotski M."/>
            <person name="Lopez G."/>
            <person name="Campos D."/>
            <person name="Braidotti M."/>
            <person name="Ashley E."/>
            <person name="Golser W."/>
            <person name="Kim H."/>
            <person name="Lee S."/>
            <person name="Lin J."/>
            <person name="Dujmic Z."/>
            <person name="Kim W."/>
            <person name="Talag J."/>
            <person name="Zuccolo A."/>
            <person name="Fan C."/>
            <person name="Sebastian A."/>
            <person name="Kramer M."/>
            <person name="Spiegel L."/>
            <person name="Nascimento L."/>
            <person name="Zutavern T."/>
            <person name="Miller B."/>
            <person name="Ambroise C."/>
            <person name="Muller S."/>
            <person name="Spooner W."/>
            <person name="Narechania A."/>
            <person name="Ren L."/>
            <person name="Wei S."/>
            <person name="Kumari S."/>
            <person name="Faga B."/>
            <person name="Levy M.J."/>
            <person name="McMahan L."/>
            <person name="Van Buren P."/>
            <person name="Vaughn M.W."/>
            <person name="Ying K."/>
            <person name="Yeh C.-T."/>
            <person name="Emrich S.J."/>
            <person name="Jia Y."/>
            <person name="Kalyanaraman A."/>
            <person name="Hsia A.-P."/>
            <person name="Barbazuk W.B."/>
            <person name="Baucom R.S."/>
            <person name="Brutnell T.P."/>
            <person name="Carpita N.C."/>
            <person name="Chaparro C."/>
            <person name="Chia J.-M."/>
            <person name="Deragon J.-M."/>
            <person name="Estill J.C."/>
            <person name="Fu Y."/>
            <person name="Jeddeloh J.A."/>
            <person name="Han Y."/>
            <person name="Lee H."/>
            <person name="Li P."/>
            <person name="Lisch D.R."/>
            <person name="Liu S."/>
            <person name="Liu Z."/>
            <person name="Nagel D.H."/>
            <person name="McCann M.C."/>
            <person name="SanMiguel P."/>
            <person name="Myers A.M."/>
            <person name="Nettleton D."/>
            <person name="Nguyen J."/>
            <person name="Penning B.W."/>
            <person name="Ponnala L."/>
            <person name="Schneider K.L."/>
            <person name="Schwartz D.C."/>
            <person name="Sharma A."/>
            <person name="Soderlund C."/>
            <person name="Springer N.M."/>
            <person name="Sun Q."/>
            <person name="Wang H."/>
            <person name="Waterman M."/>
            <person name="Westerman R."/>
            <person name="Wolfgruber T.K."/>
            <person name="Yang L."/>
            <person name="Yu Y."/>
            <person name="Zhang L."/>
            <person name="Zhou S."/>
            <person name="Zhu Q."/>
            <person name="Bennetzen J.L."/>
            <person name="Dawe R.K."/>
            <person name="Jiang J."/>
            <person name="Jiang N."/>
            <person name="Presting G.G."/>
            <person name="Wessler S.R."/>
            <person name="Aluru S."/>
            <person name="Martienssen R.A."/>
            <person name="Clifton S.W."/>
            <person name="McCombie W.R."/>
            <person name="Wing R.A."/>
            <person name="Wilson R.K."/>
        </authorList>
    </citation>
    <scope>NUCLEOTIDE SEQUENCE [LARGE SCALE GENOMIC DNA]</scope>
    <source>
        <strain evidence="5">cv. B73</strain>
    </source>
</reference>
<dbReference type="EMBL" id="BT037014">
    <property type="protein sequence ID" value="ACF82019.1"/>
    <property type="molecule type" value="mRNA"/>
</dbReference>
<sequence length="412" mass="45433">MAPSSSSSSDGHGHAAPRPGTGRVQVALPNADAAAEADAEVSGGYAESNEPNSTGAPSCGSGVVPNDSESIVAKTLEKLPPELAALAKDPKRHAKSKDPGWKYGFWPYEGKKDMVQCIFCKKVVPAGIKRFKQHIAGGYAVVERCPAAPAMIRKEMFDFLVKNARKELNLQQGREWDSESGGGVQEVPVVPSSGTRVKENKRKVQASIGSYMDPVKQGSQKYTKNVASMLCKSPEEVVSERHNSKSYQPSMEQCTQKSKESKQVVDDHVADFLYENGIPLNVVNSRSWEIMLESIGQYGPGYLSPSYHQLRNSLLERAVDKTNEVRKKHEEAWKKYGCTLMSDAWTDTRHRHLINFFVKSPVLVENEENEEDVDMEDEEDDFNEMQDDEDDEEDEDGGGGAAGAFRVDDALL</sequence>